<dbReference type="EMBL" id="AJYB01000024">
    <property type="protein sequence ID" value="EIM06991.1"/>
    <property type="molecule type" value="Genomic_DNA"/>
</dbReference>
<evidence type="ECO:0000256" key="1">
    <source>
        <dbReference type="SAM" id="Phobius"/>
    </source>
</evidence>
<evidence type="ECO:0000313" key="2">
    <source>
        <dbReference type="EMBL" id="EIM06991.1"/>
    </source>
</evidence>
<gene>
    <name evidence="2" type="ORF">A1A1_08494</name>
</gene>
<organism evidence="2 3">
    <name type="scientific">Planococcus antarcticus DSM 14505</name>
    <dbReference type="NCBI Taxonomy" id="1185653"/>
    <lineage>
        <taxon>Bacteria</taxon>
        <taxon>Bacillati</taxon>
        <taxon>Bacillota</taxon>
        <taxon>Bacilli</taxon>
        <taxon>Bacillales</taxon>
        <taxon>Caryophanaceae</taxon>
        <taxon>Planococcus</taxon>
    </lineage>
</organism>
<keyword evidence="1" id="KW-0812">Transmembrane</keyword>
<comment type="caution">
    <text evidence="2">The sequence shown here is derived from an EMBL/GenBank/DDBJ whole genome shotgun (WGS) entry which is preliminary data.</text>
</comment>
<name>A0AA87ILM2_9BACL</name>
<proteinExistence type="predicted"/>
<feature type="transmembrane region" description="Helical" evidence="1">
    <location>
        <begin position="59"/>
        <end position="77"/>
    </location>
</feature>
<dbReference type="AlphaFoldDB" id="A0AA87ILM2"/>
<accession>A0AA87ILM2</accession>
<reference evidence="2 3" key="1">
    <citation type="journal article" date="2012" name="J. Bacteriol.">
        <title>Genome Sequence of the Antarctic Psychrophile Bacterium Planococcus antarcticus DSM 14505.</title>
        <authorList>
            <person name="Margolles A."/>
            <person name="Gueimonde M."/>
            <person name="Sanchez B."/>
        </authorList>
    </citation>
    <scope>NUCLEOTIDE SEQUENCE [LARGE SCALE GENOMIC DNA]</scope>
    <source>
        <strain evidence="2 3">DSM 14505</strain>
    </source>
</reference>
<evidence type="ECO:0000313" key="3">
    <source>
        <dbReference type="Proteomes" id="UP000004725"/>
    </source>
</evidence>
<feature type="transmembrane region" description="Helical" evidence="1">
    <location>
        <begin position="6"/>
        <end position="23"/>
    </location>
</feature>
<dbReference type="Proteomes" id="UP000004725">
    <property type="component" value="Unassembled WGS sequence"/>
</dbReference>
<sequence>MDSEIYFIGHLGGILFLGIQIIIKQKYLSHTSSFWSVISFYALYNALVSYLVLSFEVSAIQAIFYCFAIGLHFIAVAHDMWREFPEEYNKYGRYMLAVGIVVG</sequence>
<keyword evidence="1" id="KW-0472">Membrane</keyword>
<protein>
    <submittedName>
        <fullName evidence="2">Uncharacterized protein</fullName>
    </submittedName>
</protein>
<feature type="transmembrane region" description="Helical" evidence="1">
    <location>
        <begin position="35"/>
        <end position="53"/>
    </location>
</feature>
<keyword evidence="1" id="KW-1133">Transmembrane helix</keyword>